<dbReference type="STRING" id="504472.Slin_0627"/>
<feature type="domain" description="SMODS and SLOG-associating 2TM effector" evidence="2">
    <location>
        <begin position="1"/>
        <end position="187"/>
    </location>
</feature>
<name>D2QG83_SPILD</name>
<evidence type="ECO:0000313" key="4">
    <source>
        <dbReference type="Proteomes" id="UP000002028"/>
    </source>
</evidence>
<protein>
    <recommendedName>
        <fullName evidence="2">SMODS and SLOG-associating 2TM effector domain-containing protein</fullName>
    </recommendedName>
</protein>
<dbReference type="Pfam" id="PF18160">
    <property type="entry name" value="SLATT_5"/>
    <property type="match status" value="1"/>
</dbReference>
<proteinExistence type="predicted"/>
<organism evidence="3 4">
    <name type="scientific">Spirosoma linguale (strain ATCC 33905 / DSM 74 / LMG 10896 / Claus 1)</name>
    <dbReference type="NCBI Taxonomy" id="504472"/>
    <lineage>
        <taxon>Bacteria</taxon>
        <taxon>Pseudomonadati</taxon>
        <taxon>Bacteroidota</taxon>
        <taxon>Cytophagia</taxon>
        <taxon>Cytophagales</taxon>
        <taxon>Cytophagaceae</taxon>
        <taxon>Spirosoma</taxon>
    </lineage>
</organism>
<gene>
    <name evidence="3" type="ordered locus">Slin_0627</name>
</gene>
<dbReference type="EMBL" id="CP001769">
    <property type="protein sequence ID" value="ADB36690.1"/>
    <property type="molecule type" value="Genomic_DNA"/>
</dbReference>
<dbReference type="HOGENOM" id="CLU_107072_0_0_10"/>
<keyword evidence="1" id="KW-0472">Membrane</keyword>
<keyword evidence="1" id="KW-0812">Transmembrane</keyword>
<dbReference type="eggNOG" id="ENOG5032CQT">
    <property type="taxonomic scope" value="Bacteria"/>
</dbReference>
<keyword evidence="4" id="KW-1185">Reference proteome</keyword>
<feature type="transmembrane region" description="Helical" evidence="1">
    <location>
        <begin position="177"/>
        <end position="199"/>
    </location>
</feature>
<evidence type="ECO:0000256" key="1">
    <source>
        <dbReference type="SAM" id="Phobius"/>
    </source>
</evidence>
<dbReference type="RefSeq" id="WP_012925242.1">
    <property type="nucleotide sequence ID" value="NC_013730.1"/>
</dbReference>
<dbReference type="InterPro" id="IPR041115">
    <property type="entry name" value="SLATT_5"/>
</dbReference>
<evidence type="ECO:0000259" key="2">
    <source>
        <dbReference type="Pfam" id="PF18160"/>
    </source>
</evidence>
<evidence type="ECO:0000313" key="3">
    <source>
        <dbReference type="EMBL" id="ADB36690.1"/>
    </source>
</evidence>
<dbReference type="Proteomes" id="UP000002028">
    <property type="component" value="Chromosome"/>
</dbReference>
<dbReference type="AlphaFoldDB" id="D2QG83"/>
<dbReference type="KEGG" id="sli:Slin_0627"/>
<sequence length="203" mass="23730">MKESFELLYKKAFATRNARLEAYRRNLRLQSLSTYSVSGISALTIALSLYLSVAPNDNLKDLFGLIGSIASLFILIISLVDGSKDYSLKAYLFHKCALELSPLCLRIQKILNQNDFNNDDFDVIEKNYDEILNKYELNHTQVDYELSTWKYRKEFHNKVPSYFAFFIRLYLDIKTYILYYSLISLMLISTVVLICRMYLTLKT</sequence>
<accession>D2QG83</accession>
<feature type="transmembrane region" description="Helical" evidence="1">
    <location>
        <begin position="62"/>
        <end position="80"/>
    </location>
</feature>
<reference evidence="3 4" key="1">
    <citation type="journal article" date="2010" name="Stand. Genomic Sci.">
        <title>Complete genome sequence of Spirosoma linguale type strain (1).</title>
        <authorList>
            <person name="Lail K."/>
            <person name="Sikorski J."/>
            <person name="Saunders E."/>
            <person name="Lapidus A."/>
            <person name="Glavina Del Rio T."/>
            <person name="Copeland A."/>
            <person name="Tice H."/>
            <person name="Cheng J.-F."/>
            <person name="Lucas S."/>
            <person name="Nolan M."/>
            <person name="Bruce D."/>
            <person name="Goodwin L."/>
            <person name="Pitluck S."/>
            <person name="Ivanova N."/>
            <person name="Mavromatis K."/>
            <person name="Ovchinnikova G."/>
            <person name="Pati A."/>
            <person name="Chen A."/>
            <person name="Palaniappan K."/>
            <person name="Land M."/>
            <person name="Hauser L."/>
            <person name="Chang Y.-J."/>
            <person name="Jeffries C.D."/>
            <person name="Chain P."/>
            <person name="Brettin T."/>
            <person name="Detter J.C."/>
            <person name="Schuetze A."/>
            <person name="Rohde M."/>
            <person name="Tindall B.J."/>
            <person name="Goeker M."/>
            <person name="Bristow J."/>
            <person name="Eisen J.A."/>
            <person name="Markowitz V."/>
            <person name="Hugenholtz P."/>
            <person name="Kyrpides N.C."/>
            <person name="Klenk H.-P."/>
            <person name="Chen F."/>
        </authorList>
    </citation>
    <scope>NUCLEOTIDE SEQUENCE [LARGE SCALE GENOMIC DNA]</scope>
    <source>
        <strain evidence="4">ATCC 33905 / DSM 74 / LMG 10896 / Claus 1</strain>
    </source>
</reference>
<feature type="transmembrane region" description="Helical" evidence="1">
    <location>
        <begin position="32"/>
        <end position="50"/>
    </location>
</feature>
<dbReference type="NCBIfam" id="NF033631">
    <property type="entry name" value="SLATT_5"/>
    <property type="match status" value="1"/>
</dbReference>
<keyword evidence="1" id="KW-1133">Transmembrane helix</keyword>